<organism evidence="1 2">
    <name type="scientific">Entomophthora muscae</name>
    <dbReference type="NCBI Taxonomy" id="34485"/>
    <lineage>
        <taxon>Eukaryota</taxon>
        <taxon>Fungi</taxon>
        <taxon>Fungi incertae sedis</taxon>
        <taxon>Zoopagomycota</taxon>
        <taxon>Entomophthoromycotina</taxon>
        <taxon>Entomophthoromycetes</taxon>
        <taxon>Entomophthorales</taxon>
        <taxon>Entomophthoraceae</taxon>
        <taxon>Entomophthora</taxon>
    </lineage>
</organism>
<reference evidence="1" key="1">
    <citation type="submission" date="2022-04" db="EMBL/GenBank/DDBJ databases">
        <title>Genome of the entomopathogenic fungus Entomophthora muscae.</title>
        <authorList>
            <person name="Elya C."/>
            <person name="Lovett B.R."/>
            <person name="Lee E."/>
            <person name="Macias A.M."/>
            <person name="Hajek A.E."/>
            <person name="De Bivort B.L."/>
            <person name="Kasson M.T."/>
            <person name="De Fine Licht H.H."/>
            <person name="Stajich J.E."/>
        </authorList>
    </citation>
    <scope>NUCLEOTIDE SEQUENCE</scope>
    <source>
        <strain evidence="1">Berkeley</strain>
    </source>
</reference>
<evidence type="ECO:0000313" key="2">
    <source>
        <dbReference type="Proteomes" id="UP001165960"/>
    </source>
</evidence>
<proteinExistence type="predicted"/>
<evidence type="ECO:0000313" key="1">
    <source>
        <dbReference type="EMBL" id="KAJ9089210.1"/>
    </source>
</evidence>
<dbReference type="Proteomes" id="UP001165960">
    <property type="component" value="Unassembled WGS sequence"/>
</dbReference>
<dbReference type="EMBL" id="QTSX02000060">
    <property type="protein sequence ID" value="KAJ9089210.1"/>
    <property type="molecule type" value="Genomic_DNA"/>
</dbReference>
<gene>
    <name evidence="1" type="ORF">DSO57_1015348</name>
</gene>
<name>A0ACC2UQQ3_9FUNG</name>
<accession>A0ACC2UQQ3</accession>
<keyword evidence="2" id="KW-1185">Reference proteome</keyword>
<sequence length="106" mass="11720">MGRLIERPLCIMRYVSGWRSNLSCNISPKYLSLLYLLIAGVVDSMTWPLGKWVGLGIAIYLMELGPAFYLVWPFVCERGAVPVTIFVRSGCALCGISIASSIIIFT</sequence>
<comment type="caution">
    <text evidence="1">The sequence shown here is derived from an EMBL/GenBank/DDBJ whole genome shotgun (WGS) entry which is preliminary data.</text>
</comment>
<protein>
    <submittedName>
        <fullName evidence="1">Uncharacterized protein</fullName>
    </submittedName>
</protein>